<gene>
    <name evidence="1" type="ORF">BLA29_013781</name>
</gene>
<feature type="non-terminal residue" evidence="1">
    <location>
        <position position="1"/>
    </location>
</feature>
<dbReference type="OrthoDB" id="283575at2759"/>
<organism evidence="1 2">
    <name type="scientific">Euroglyphus maynei</name>
    <name type="common">Mayne's house dust mite</name>
    <dbReference type="NCBI Taxonomy" id="6958"/>
    <lineage>
        <taxon>Eukaryota</taxon>
        <taxon>Metazoa</taxon>
        <taxon>Ecdysozoa</taxon>
        <taxon>Arthropoda</taxon>
        <taxon>Chelicerata</taxon>
        <taxon>Arachnida</taxon>
        <taxon>Acari</taxon>
        <taxon>Acariformes</taxon>
        <taxon>Sarcoptiformes</taxon>
        <taxon>Astigmata</taxon>
        <taxon>Psoroptidia</taxon>
        <taxon>Analgoidea</taxon>
        <taxon>Pyroglyphidae</taxon>
        <taxon>Pyroglyphinae</taxon>
        <taxon>Euroglyphus</taxon>
    </lineage>
</organism>
<sequence>PCDINLVNLCSPYSGTTCRFNKTSTQIECECIHFENYGKLVKDTSNSSEQNGLIIHECKLSADVCAQTCPLENDFSGSCKRKWSNLERKLQIECDCKNDA</sequence>
<keyword evidence="2" id="KW-1185">Reference proteome</keyword>
<evidence type="ECO:0000313" key="1">
    <source>
        <dbReference type="EMBL" id="OTF71632.1"/>
    </source>
</evidence>
<dbReference type="Proteomes" id="UP000194236">
    <property type="component" value="Unassembled WGS sequence"/>
</dbReference>
<dbReference type="AlphaFoldDB" id="A0A1Y3AT33"/>
<accession>A0A1Y3AT33</accession>
<dbReference type="EMBL" id="MUJZ01059997">
    <property type="protein sequence ID" value="OTF71632.1"/>
    <property type="molecule type" value="Genomic_DNA"/>
</dbReference>
<comment type="caution">
    <text evidence="1">The sequence shown here is derived from an EMBL/GenBank/DDBJ whole genome shotgun (WGS) entry which is preliminary data.</text>
</comment>
<name>A0A1Y3AT33_EURMA</name>
<reference evidence="1 2" key="1">
    <citation type="submission" date="2017-03" db="EMBL/GenBank/DDBJ databases">
        <title>Genome Survey of Euroglyphus maynei.</title>
        <authorList>
            <person name="Arlian L.G."/>
            <person name="Morgan M.S."/>
            <person name="Rider S.D."/>
        </authorList>
    </citation>
    <scope>NUCLEOTIDE SEQUENCE [LARGE SCALE GENOMIC DNA]</scope>
    <source>
        <strain evidence="1">Arlian Lab</strain>
        <tissue evidence="1">Whole body</tissue>
    </source>
</reference>
<protein>
    <submittedName>
        <fullName evidence="1">Uncharacterized protein</fullName>
    </submittedName>
</protein>
<evidence type="ECO:0000313" key="2">
    <source>
        <dbReference type="Proteomes" id="UP000194236"/>
    </source>
</evidence>
<proteinExistence type="predicted"/>